<evidence type="ECO:0000256" key="9">
    <source>
        <dbReference type="ARBA" id="ARBA00022960"/>
    </source>
</evidence>
<dbReference type="InterPro" id="IPR036565">
    <property type="entry name" value="Mur-like_cat_sf"/>
</dbReference>
<evidence type="ECO:0000256" key="11">
    <source>
        <dbReference type="ARBA" id="ARBA00023306"/>
    </source>
</evidence>
<dbReference type="Pfam" id="PF08245">
    <property type="entry name" value="Mur_ligase_M"/>
    <property type="match status" value="1"/>
</dbReference>
<evidence type="ECO:0000256" key="3">
    <source>
        <dbReference type="ARBA" id="ARBA00012211"/>
    </source>
</evidence>
<evidence type="ECO:0000256" key="5">
    <source>
        <dbReference type="ARBA" id="ARBA00022598"/>
    </source>
</evidence>
<feature type="domain" description="Mur ligase C-terminal" evidence="16">
    <location>
        <begin position="322"/>
        <end position="448"/>
    </location>
</feature>
<evidence type="ECO:0000256" key="1">
    <source>
        <dbReference type="ARBA" id="ARBA00004496"/>
    </source>
</evidence>
<evidence type="ECO:0000256" key="14">
    <source>
        <dbReference type="HAMAP-Rule" id="MF_00046"/>
    </source>
</evidence>
<evidence type="ECO:0000256" key="7">
    <source>
        <dbReference type="ARBA" id="ARBA00022741"/>
    </source>
</evidence>
<dbReference type="InterPro" id="IPR013221">
    <property type="entry name" value="Mur_ligase_cen"/>
</dbReference>
<accession>A0A520N1G9</accession>
<keyword evidence="9 14" id="KW-0133">Cell shape</keyword>
<dbReference type="NCBIfam" id="TIGR01082">
    <property type="entry name" value="murC"/>
    <property type="match status" value="1"/>
</dbReference>
<dbReference type="Proteomes" id="UP000315825">
    <property type="component" value="Unassembled WGS sequence"/>
</dbReference>
<dbReference type="EC" id="6.3.2.8" evidence="3 14"/>
<dbReference type="Pfam" id="PF01225">
    <property type="entry name" value="Mur_ligase"/>
    <property type="match status" value="1"/>
</dbReference>
<dbReference type="GO" id="GO:0071555">
    <property type="term" value="P:cell wall organization"/>
    <property type="evidence" value="ECO:0007669"/>
    <property type="project" value="UniProtKB-KW"/>
</dbReference>
<evidence type="ECO:0000256" key="6">
    <source>
        <dbReference type="ARBA" id="ARBA00022618"/>
    </source>
</evidence>
<evidence type="ECO:0000256" key="8">
    <source>
        <dbReference type="ARBA" id="ARBA00022840"/>
    </source>
</evidence>
<name>A0A520N1G9_9GAMM</name>
<dbReference type="UniPathway" id="UPA00219"/>
<proteinExistence type="inferred from homology"/>
<keyword evidence="5 14" id="KW-0436">Ligase</keyword>
<dbReference type="Gene3D" id="3.40.50.720">
    <property type="entry name" value="NAD(P)-binding Rossmann-like Domain"/>
    <property type="match status" value="1"/>
</dbReference>
<keyword evidence="7 14" id="KW-0547">Nucleotide-binding</keyword>
<keyword evidence="12 14" id="KW-0961">Cell wall biogenesis/degradation</keyword>
<dbReference type="SUPFAM" id="SSF53623">
    <property type="entry name" value="MurD-like peptide ligases, catalytic domain"/>
    <property type="match status" value="1"/>
</dbReference>
<dbReference type="GO" id="GO:0008360">
    <property type="term" value="P:regulation of cell shape"/>
    <property type="evidence" value="ECO:0007669"/>
    <property type="project" value="UniProtKB-KW"/>
</dbReference>
<keyword evidence="6 14" id="KW-0132">Cell division</keyword>
<comment type="pathway">
    <text evidence="2 14">Cell wall biogenesis; peptidoglycan biosynthesis.</text>
</comment>
<dbReference type="GO" id="GO:0005737">
    <property type="term" value="C:cytoplasm"/>
    <property type="evidence" value="ECO:0007669"/>
    <property type="project" value="UniProtKB-SubCell"/>
</dbReference>
<evidence type="ECO:0000256" key="13">
    <source>
        <dbReference type="ARBA" id="ARBA00047833"/>
    </source>
</evidence>
<feature type="binding site" evidence="14">
    <location>
        <begin position="113"/>
        <end position="119"/>
    </location>
    <ligand>
        <name>ATP</name>
        <dbReference type="ChEBI" id="CHEBI:30616"/>
    </ligand>
</feature>
<feature type="domain" description="Mur ligase central" evidence="17">
    <location>
        <begin position="111"/>
        <end position="291"/>
    </location>
</feature>
<keyword evidence="4 14" id="KW-0963">Cytoplasm</keyword>
<comment type="subcellular location">
    <subcellularLocation>
        <location evidence="1 14">Cytoplasm</location>
    </subcellularLocation>
</comment>
<evidence type="ECO:0000256" key="2">
    <source>
        <dbReference type="ARBA" id="ARBA00004752"/>
    </source>
</evidence>
<dbReference type="GO" id="GO:0008763">
    <property type="term" value="F:UDP-N-acetylmuramate-L-alanine ligase activity"/>
    <property type="evidence" value="ECO:0007669"/>
    <property type="project" value="UniProtKB-UniRule"/>
</dbReference>
<sequence length="462" mass="51618">MKLSKIKNIHFIGIGGVGMVGIAEMLINQGYRISGSDLVNNKNVKRLKKLGAAISIGHNKKNISNCDVVVFSSAVGKNNPEIREAKRKLKIIIPRAEMLSSLMKGYQSIAVAGSHGKTTTTSLISYIFTEASLDPTYIIGGRIIGNENKSILGKSDYIIVEADESDGSFLHLNPEISVLTNIDDDHLDFYDNQSEKLEKTFFNFMEKLPFFGTAVICVDCKKSQKLFSKLSRPKISYGFSKLSDFSINSHIQKSEYQEFQVFEKETNKTYKFKLKIPGKHNALNAVASFIVSKRAGIKITKIKNALANFNGVSRRLENKGNRLIGNSMITLLDDYGHHPSEIKATISAVKSSFKKRKITMIFQPHRFSRSVQLFDQFIEVLSKVDRLIVMDIYSANEENLTGISSYDFVAKLVAKKIEAYHGKNLSSINKILEDKLQPDDILLTQGAGNISDISSSIEKMYK</sequence>
<dbReference type="InterPro" id="IPR050061">
    <property type="entry name" value="MurCDEF_pg_biosynth"/>
</dbReference>
<dbReference type="EMBL" id="SHBE01000001">
    <property type="protein sequence ID" value="RZO27327.1"/>
    <property type="molecule type" value="Genomic_DNA"/>
</dbReference>
<comment type="function">
    <text evidence="14">Cell wall formation.</text>
</comment>
<dbReference type="PANTHER" id="PTHR43445:SF3">
    <property type="entry name" value="UDP-N-ACETYLMURAMATE--L-ALANINE LIGASE"/>
    <property type="match status" value="1"/>
</dbReference>
<dbReference type="InterPro" id="IPR000713">
    <property type="entry name" value="Mur_ligase_N"/>
</dbReference>
<evidence type="ECO:0000259" key="15">
    <source>
        <dbReference type="Pfam" id="PF01225"/>
    </source>
</evidence>
<dbReference type="PANTHER" id="PTHR43445">
    <property type="entry name" value="UDP-N-ACETYLMURAMATE--L-ALANINE LIGASE-RELATED"/>
    <property type="match status" value="1"/>
</dbReference>
<evidence type="ECO:0000256" key="10">
    <source>
        <dbReference type="ARBA" id="ARBA00022984"/>
    </source>
</evidence>
<evidence type="ECO:0000256" key="4">
    <source>
        <dbReference type="ARBA" id="ARBA00022490"/>
    </source>
</evidence>
<comment type="similarity">
    <text evidence="14">Belongs to the MurCDEF family.</text>
</comment>
<evidence type="ECO:0000259" key="16">
    <source>
        <dbReference type="Pfam" id="PF02875"/>
    </source>
</evidence>
<dbReference type="SUPFAM" id="SSF51984">
    <property type="entry name" value="MurCD N-terminal domain"/>
    <property type="match status" value="1"/>
</dbReference>
<dbReference type="InterPro" id="IPR005758">
    <property type="entry name" value="UDP-N-AcMur_Ala_ligase_MurC"/>
</dbReference>
<feature type="domain" description="Mur ligase N-terminal catalytic" evidence="15">
    <location>
        <begin position="8"/>
        <end position="106"/>
    </location>
</feature>
<keyword evidence="8 14" id="KW-0067">ATP-binding</keyword>
<dbReference type="InterPro" id="IPR036615">
    <property type="entry name" value="Mur_ligase_C_dom_sf"/>
</dbReference>
<gene>
    <name evidence="14" type="primary">murC</name>
    <name evidence="18" type="ORF">EVA92_00865</name>
</gene>
<dbReference type="HAMAP" id="MF_00046">
    <property type="entry name" value="MurC"/>
    <property type="match status" value="1"/>
</dbReference>
<evidence type="ECO:0000256" key="12">
    <source>
        <dbReference type="ARBA" id="ARBA00023316"/>
    </source>
</evidence>
<reference evidence="18 19" key="1">
    <citation type="submission" date="2019-02" db="EMBL/GenBank/DDBJ databases">
        <title>Prokaryotic population dynamics and viral predation in marine succession experiment using metagenomics: the confinement effect.</title>
        <authorList>
            <person name="Haro-Moreno J.M."/>
            <person name="Rodriguez-Valera F."/>
            <person name="Lopez-Perez M."/>
        </authorList>
    </citation>
    <scope>NUCLEOTIDE SEQUENCE [LARGE SCALE GENOMIC DNA]</scope>
    <source>
        <strain evidence="18">MED-G159</strain>
    </source>
</reference>
<dbReference type="InterPro" id="IPR004101">
    <property type="entry name" value="Mur_ligase_C"/>
</dbReference>
<keyword evidence="11 14" id="KW-0131">Cell cycle</keyword>
<dbReference type="GO" id="GO:0009252">
    <property type="term" value="P:peptidoglycan biosynthetic process"/>
    <property type="evidence" value="ECO:0007669"/>
    <property type="project" value="UniProtKB-UniRule"/>
</dbReference>
<protein>
    <recommendedName>
        <fullName evidence="3 14">UDP-N-acetylmuramate--L-alanine ligase</fullName>
        <ecNumber evidence="3 14">6.3.2.8</ecNumber>
    </recommendedName>
    <alternativeName>
        <fullName evidence="14">UDP-N-acetylmuramoyl-L-alanine synthetase</fullName>
    </alternativeName>
</protein>
<comment type="caution">
    <text evidence="18">The sequence shown here is derived from an EMBL/GenBank/DDBJ whole genome shotgun (WGS) entry which is preliminary data.</text>
</comment>
<evidence type="ECO:0000313" key="19">
    <source>
        <dbReference type="Proteomes" id="UP000315825"/>
    </source>
</evidence>
<evidence type="ECO:0000313" key="18">
    <source>
        <dbReference type="EMBL" id="RZO27327.1"/>
    </source>
</evidence>
<comment type="catalytic activity">
    <reaction evidence="13 14">
        <text>UDP-N-acetyl-alpha-D-muramate + L-alanine + ATP = UDP-N-acetyl-alpha-D-muramoyl-L-alanine + ADP + phosphate + H(+)</text>
        <dbReference type="Rhea" id="RHEA:23372"/>
        <dbReference type="ChEBI" id="CHEBI:15378"/>
        <dbReference type="ChEBI" id="CHEBI:30616"/>
        <dbReference type="ChEBI" id="CHEBI:43474"/>
        <dbReference type="ChEBI" id="CHEBI:57972"/>
        <dbReference type="ChEBI" id="CHEBI:70757"/>
        <dbReference type="ChEBI" id="CHEBI:83898"/>
        <dbReference type="ChEBI" id="CHEBI:456216"/>
        <dbReference type="EC" id="6.3.2.8"/>
    </reaction>
</comment>
<keyword evidence="10 14" id="KW-0573">Peptidoglycan synthesis</keyword>
<evidence type="ECO:0000259" key="17">
    <source>
        <dbReference type="Pfam" id="PF08245"/>
    </source>
</evidence>
<dbReference type="SUPFAM" id="SSF53244">
    <property type="entry name" value="MurD-like peptide ligases, peptide-binding domain"/>
    <property type="match status" value="1"/>
</dbReference>
<dbReference type="GO" id="GO:0051301">
    <property type="term" value="P:cell division"/>
    <property type="evidence" value="ECO:0007669"/>
    <property type="project" value="UniProtKB-KW"/>
</dbReference>
<dbReference type="Gene3D" id="3.40.1190.10">
    <property type="entry name" value="Mur-like, catalytic domain"/>
    <property type="match status" value="1"/>
</dbReference>
<dbReference type="GO" id="GO:0005524">
    <property type="term" value="F:ATP binding"/>
    <property type="evidence" value="ECO:0007669"/>
    <property type="project" value="UniProtKB-UniRule"/>
</dbReference>
<dbReference type="AlphaFoldDB" id="A0A520N1G9"/>
<dbReference type="Gene3D" id="3.90.190.20">
    <property type="entry name" value="Mur ligase, C-terminal domain"/>
    <property type="match status" value="1"/>
</dbReference>
<organism evidence="18 19">
    <name type="scientific">SAR86 cluster bacterium</name>
    <dbReference type="NCBI Taxonomy" id="2030880"/>
    <lineage>
        <taxon>Bacteria</taxon>
        <taxon>Pseudomonadati</taxon>
        <taxon>Pseudomonadota</taxon>
        <taxon>Gammaproteobacteria</taxon>
        <taxon>SAR86 cluster</taxon>
    </lineage>
</organism>
<dbReference type="Pfam" id="PF02875">
    <property type="entry name" value="Mur_ligase_C"/>
    <property type="match status" value="1"/>
</dbReference>